<feature type="coiled-coil region" evidence="1">
    <location>
        <begin position="64"/>
        <end position="200"/>
    </location>
</feature>
<evidence type="ECO:0000313" key="3">
    <source>
        <dbReference type="EMBL" id="PAU82385.1"/>
    </source>
</evidence>
<dbReference type="Pfam" id="PF13511">
    <property type="entry name" value="DUF4124"/>
    <property type="match status" value="1"/>
</dbReference>
<keyword evidence="1" id="KW-0175">Coiled coil</keyword>
<dbReference type="RefSeq" id="WP_095616479.1">
    <property type="nucleotide sequence ID" value="NZ_NSKD01000001.1"/>
</dbReference>
<gene>
    <name evidence="3" type="ORF">CK501_04380</name>
</gene>
<dbReference type="OrthoDB" id="6080407at2"/>
<feature type="domain" description="DUF4124" evidence="2">
    <location>
        <begin position="8"/>
        <end position="71"/>
    </location>
</feature>
<name>A0A2A2FCS6_9GAMM</name>
<evidence type="ECO:0000259" key="2">
    <source>
        <dbReference type="Pfam" id="PF13511"/>
    </source>
</evidence>
<organism evidence="3 4">
    <name type="scientific">Halovibrio salipaludis</name>
    <dbReference type="NCBI Taxonomy" id="2032626"/>
    <lineage>
        <taxon>Bacteria</taxon>
        <taxon>Pseudomonadati</taxon>
        <taxon>Pseudomonadota</taxon>
        <taxon>Gammaproteobacteria</taxon>
        <taxon>Oceanospirillales</taxon>
        <taxon>Halomonadaceae</taxon>
        <taxon>Halovibrio</taxon>
    </lineage>
</organism>
<dbReference type="AlphaFoldDB" id="A0A2A2FCS6"/>
<keyword evidence="4" id="KW-1185">Reference proteome</keyword>
<accession>A0A2A2FCS6</accession>
<evidence type="ECO:0000256" key="1">
    <source>
        <dbReference type="SAM" id="Coils"/>
    </source>
</evidence>
<evidence type="ECO:0000313" key="4">
    <source>
        <dbReference type="Proteomes" id="UP000218896"/>
    </source>
</evidence>
<reference evidence="3 4" key="1">
    <citation type="submission" date="2017-08" db="EMBL/GenBank/DDBJ databases">
        <title>Halovibrio sewagensis sp. nov., isolated from wastewater of high salinity.</title>
        <authorList>
            <person name="Dong X."/>
            <person name="Zhang G."/>
        </authorList>
    </citation>
    <scope>NUCLEOTIDE SEQUENCE [LARGE SCALE GENOMIC DNA]</scope>
    <source>
        <strain evidence="3 4">YL5-2</strain>
    </source>
</reference>
<sequence length="223" mass="26313">MHRWLLTALCLTLTAPVFGEMYRYETEEGRTVMSNTLPREALKQGYEVLNKSGRVIEKVPPPPTEEELAERRRERERQERLEKEREEQKKEDRRLLRQYSSPDDAVRALQRKLRERFGTVRLKLANIKNIEGQIANLQKRAANQERTGQEVPESLREKMETQRAEKTALLNEIQQEISRAEQTREDYRDKIKRLEKLTGKKRSLPLTIPEEETAREELATMGD</sequence>
<comment type="caution">
    <text evidence="3">The sequence shown here is derived from an EMBL/GenBank/DDBJ whole genome shotgun (WGS) entry which is preliminary data.</text>
</comment>
<dbReference type="Proteomes" id="UP000218896">
    <property type="component" value="Unassembled WGS sequence"/>
</dbReference>
<proteinExistence type="predicted"/>
<dbReference type="EMBL" id="NSKD01000001">
    <property type="protein sequence ID" value="PAU82385.1"/>
    <property type="molecule type" value="Genomic_DNA"/>
</dbReference>
<dbReference type="InterPro" id="IPR025392">
    <property type="entry name" value="DUF4124"/>
</dbReference>
<protein>
    <recommendedName>
        <fullName evidence="2">DUF4124 domain-containing protein</fullName>
    </recommendedName>
</protein>